<feature type="transmembrane region" description="Helical" evidence="2">
    <location>
        <begin position="330"/>
        <end position="347"/>
    </location>
</feature>
<protein>
    <recommendedName>
        <fullName evidence="5">Integral membrane protein</fullName>
    </recommendedName>
</protein>
<feature type="region of interest" description="Disordered" evidence="1">
    <location>
        <begin position="378"/>
        <end position="408"/>
    </location>
</feature>
<evidence type="ECO:0000313" key="3">
    <source>
        <dbReference type="EMBL" id="MFD0283974.1"/>
    </source>
</evidence>
<sequence>MDTRQYVAHSYMLQGLGREEASLRAVDYFCDSVRIRSVERANGDLANYRNKNTGIAAYQECRNSSRDRVARNAERTDVTGYMALFSDPRISVIFATRPGYPLYTIPFIRVFGLAVGLWAASLVATVLASGFVVLILRTLGVSVPLALLGQVLYYALPTGREAMQPLCEGLLLCLLLAGVLGCVRILRGRIASGTALSLSAFAGAAGVKYAQTLLAVAGIAAMTALLVCAHRVRRREFARPELAVLAVTAAFTVALQLVIAALALPSTQSGLQDLLTVHYSRSMAPHPWHEFLRLSAAFWKEWLRAALMEPLVLLLLAGGAWGAFRYHRPFACLIVGTAVAGFVNQAGHPETAMGPRLMVMAMLLPVCGIPLLVESHARRHGRRGQDGQDTVLPPRVGRQSSAPESVSR</sequence>
<evidence type="ECO:0000313" key="4">
    <source>
        <dbReference type="Proteomes" id="UP001596957"/>
    </source>
</evidence>
<gene>
    <name evidence="3" type="ORF">ACFQZP_20285</name>
</gene>
<evidence type="ECO:0008006" key="5">
    <source>
        <dbReference type="Google" id="ProtNLM"/>
    </source>
</evidence>
<proteinExistence type="predicted"/>
<dbReference type="EMBL" id="JBHTEC010000001">
    <property type="protein sequence ID" value="MFD0283974.1"/>
    <property type="molecule type" value="Genomic_DNA"/>
</dbReference>
<dbReference type="Proteomes" id="UP001596957">
    <property type="component" value="Unassembled WGS sequence"/>
</dbReference>
<keyword evidence="2" id="KW-0812">Transmembrane</keyword>
<feature type="transmembrane region" description="Helical" evidence="2">
    <location>
        <begin position="134"/>
        <end position="156"/>
    </location>
</feature>
<feature type="transmembrane region" description="Helical" evidence="2">
    <location>
        <begin position="213"/>
        <end position="230"/>
    </location>
</feature>
<dbReference type="RefSeq" id="WP_381254849.1">
    <property type="nucleotide sequence ID" value="NZ_JBHTBI010000012.1"/>
</dbReference>
<keyword evidence="2" id="KW-1133">Transmembrane helix</keyword>
<evidence type="ECO:0000256" key="1">
    <source>
        <dbReference type="SAM" id="MobiDB-lite"/>
    </source>
</evidence>
<keyword evidence="2" id="KW-0472">Membrane</keyword>
<keyword evidence="4" id="KW-1185">Reference proteome</keyword>
<accession>A0ABW2VJ81</accession>
<feature type="transmembrane region" description="Helical" evidence="2">
    <location>
        <begin position="302"/>
        <end position="323"/>
    </location>
</feature>
<reference evidence="4" key="1">
    <citation type="journal article" date="2019" name="Int. J. Syst. Evol. Microbiol.">
        <title>The Global Catalogue of Microorganisms (GCM) 10K type strain sequencing project: providing services to taxonomists for standard genome sequencing and annotation.</title>
        <authorList>
            <consortium name="The Broad Institute Genomics Platform"/>
            <consortium name="The Broad Institute Genome Sequencing Center for Infectious Disease"/>
            <person name="Wu L."/>
            <person name="Ma J."/>
        </authorList>
    </citation>
    <scope>NUCLEOTIDE SEQUENCE [LARGE SCALE GENOMIC DNA]</scope>
    <source>
        <strain evidence="4">CGMCC 4.7198</strain>
    </source>
</reference>
<feature type="compositionally biased region" description="Polar residues" evidence="1">
    <location>
        <begin position="398"/>
        <end position="408"/>
    </location>
</feature>
<feature type="transmembrane region" description="Helical" evidence="2">
    <location>
        <begin position="107"/>
        <end position="127"/>
    </location>
</feature>
<comment type="caution">
    <text evidence="3">The sequence shown here is derived from an EMBL/GenBank/DDBJ whole genome shotgun (WGS) entry which is preliminary data.</text>
</comment>
<feature type="transmembrane region" description="Helical" evidence="2">
    <location>
        <begin position="162"/>
        <end position="183"/>
    </location>
</feature>
<organism evidence="3 4">
    <name type="scientific">Streptomyces lutosisoli</name>
    <dbReference type="NCBI Taxonomy" id="2665721"/>
    <lineage>
        <taxon>Bacteria</taxon>
        <taxon>Bacillati</taxon>
        <taxon>Actinomycetota</taxon>
        <taxon>Actinomycetes</taxon>
        <taxon>Kitasatosporales</taxon>
        <taxon>Streptomycetaceae</taxon>
        <taxon>Streptomyces</taxon>
    </lineage>
</organism>
<evidence type="ECO:0000256" key="2">
    <source>
        <dbReference type="SAM" id="Phobius"/>
    </source>
</evidence>
<name>A0ABW2VJ81_9ACTN</name>
<feature type="transmembrane region" description="Helical" evidence="2">
    <location>
        <begin position="353"/>
        <end position="373"/>
    </location>
</feature>
<feature type="transmembrane region" description="Helical" evidence="2">
    <location>
        <begin position="242"/>
        <end position="264"/>
    </location>
</feature>